<organism evidence="2">
    <name type="scientific">Anopheles darlingi</name>
    <name type="common">Mosquito</name>
    <dbReference type="NCBI Taxonomy" id="43151"/>
    <lineage>
        <taxon>Eukaryota</taxon>
        <taxon>Metazoa</taxon>
        <taxon>Ecdysozoa</taxon>
        <taxon>Arthropoda</taxon>
        <taxon>Hexapoda</taxon>
        <taxon>Insecta</taxon>
        <taxon>Pterygota</taxon>
        <taxon>Neoptera</taxon>
        <taxon>Endopterygota</taxon>
        <taxon>Diptera</taxon>
        <taxon>Nematocera</taxon>
        <taxon>Culicoidea</taxon>
        <taxon>Culicidae</taxon>
        <taxon>Anophelinae</taxon>
        <taxon>Anopheles</taxon>
    </lineage>
</organism>
<dbReference type="AlphaFoldDB" id="A0A2M4CW31"/>
<accession>A0A2M4CW31</accession>
<evidence type="ECO:0000313" key="2">
    <source>
        <dbReference type="EMBL" id="MBW69465.1"/>
    </source>
</evidence>
<proteinExistence type="predicted"/>
<evidence type="ECO:0000256" key="1">
    <source>
        <dbReference type="SAM" id="Phobius"/>
    </source>
</evidence>
<feature type="transmembrane region" description="Helical" evidence="1">
    <location>
        <begin position="38"/>
        <end position="61"/>
    </location>
</feature>
<dbReference type="EMBL" id="GGFL01005287">
    <property type="protein sequence ID" value="MBW69465.1"/>
    <property type="molecule type" value="Transcribed_RNA"/>
</dbReference>
<reference evidence="2" key="1">
    <citation type="submission" date="2018-01" db="EMBL/GenBank/DDBJ databases">
        <title>An insight into the sialome of Amazonian anophelines.</title>
        <authorList>
            <person name="Ribeiro J.M."/>
            <person name="Scarpassa V."/>
            <person name="Calvo E."/>
        </authorList>
    </citation>
    <scope>NUCLEOTIDE SEQUENCE</scope>
</reference>
<keyword evidence="1" id="KW-0472">Membrane</keyword>
<keyword evidence="1" id="KW-0812">Transmembrane</keyword>
<keyword evidence="1" id="KW-1133">Transmembrane helix</keyword>
<name>A0A2M4CW31_ANODA</name>
<sequence length="86" mass="9727">MAAILIVFSPFPIFPFLHLSLTSLITHLPVSSLSILSMLYVIPSVPGAVFFFSLLGCFSNFQGSGVHQCFRLVWSWLAPPFFYWRN</sequence>
<protein>
    <submittedName>
        <fullName evidence="2">Uncharacterized protein</fullName>
    </submittedName>
</protein>